<dbReference type="Proteomes" id="UP000823749">
    <property type="component" value="Chromosome 3"/>
</dbReference>
<dbReference type="GO" id="GO:0012505">
    <property type="term" value="C:endomembrane system"/>
    <property type="evidence" value="ECO:0007669"/>
    <property type="project" value="TreeGrafter"/>
</dbReference>
<evidence type="ECO:0000313" key="1">
    <source>
        <dbReference type="EMBL" id="KAG5555904.1"/>
    </source>
</evidence>
<dbReference type="EMBL" id="JACTNZ010000003">
    <property type="protein sequence ID" value="KAG5555904.1"/>
    <property type="molecule type" value="Genomic_DNA"/>
</dbReference>
<gene>
    <name evidence="1" type="ORF">RHGRI_006527</name>
</gene>
<proteinExistence type="predicted"/>
<organism evidence="1 2">
    <name type="scientific">Rhododendron griersonianum</name>
    <dbReference type="NCBI Taxonomy" id="479676"/>
    <lineage>
        <taxon>Eukaryota</taxon>
        <taxon>Viridiplantae</taxon>
        <taxon>Streptophyta</taxon>
        <taxon>Embryophyta</taxon>
        <taxon>Tracheophyta</taxon>
        <taxon>Spermatophyta</taxon>
        <taxon>Magnoliopsida</taxon>
        <taxon>eudicotyledons</taxon>
        <taxon>Gunneridae</taxon>
        <taxon>Pentapetalae</taxon>
        <taxon>asterids</taxon>
        <taxon>Ericales</taxon>
        <taxon>Ericaceae</taxon>
        <taxon>Ericoideae</taxon>
        <taxon>Rhodoreae</taxon>
        <taxon>Rhododendron</taxon>
    </lineage>
</organism>
<reference evidence="1" key="1">
    <citation type="submission" date="2020-08" db="EMBL/GenBank/DDBJ databases">
        <title>Plant Genome Project.</title>
        <authorList>
            <person name="Zhang R.-G."/>
        </authorList>
    </citation>
    <scope>NUCLEOTIDE SEQUENCE</scope>
    <source>
        <strain evidence="1">WSP0</strain>
        <tissue evidence="1">Leaf</tissue>
    </source>
</reference>
<evidence type="ECO:0008006" key="3">
    <source>
        <dbReference type="Google" id="ProtNLM"/>
    </source>
</evidence>
<dbReference type="PANTHER" id="PTHR10426:SF69">
    <property type="entry name" value="PROTEIN STRICTOSIDINE SYNTHASE-LIKE 10"/>
    <property type="match status" value="1"/>
</dbReference>
<keyword evidence="2" id="KW-1185">Reference proteome</keyword>
<dbReference type="InterPro" id="IPR011042">
    <property type="entry name" value="6-blade_b-propeller_TolB-like"/>
</dbReference>
<name>A0AAV6KUG9_9ERIC</name>
<dbReference type="GO" id="GO:0016787">
    <property type="term" value="F:hydrolase activity"/>
    <property type="evidence" value="ECO:0007669"/>
    <property type="project" value="TreeGrafter"/>
</dbReference>
<sequence length="214" mass="23714">MEHVCGRPLGLRFDKNTGDLYIADAYFGLQVVGPSGGLATQLVAEVEGHPLLFTNDMDIDEDKDVIYFTDTSTSFHRRILRLWLDGPNAGNFEVFADLPGFVDNIRRNSKGEFWVALHAKKGLLQNWAVSNPLVGKALLKLPLSFKKLHYLLVGGKPHGGRKATCNCNKIHGLGQSNLDMLEDSEGKSMMFTSEVVEENGRYVVAFLDICNLNS</sequence>
<dbReference type="PANTHER" id="PTHR10426">
    <property type="entry name" value="STRICTOSIDINE SYNTHASE-RELATED"/>
    <property type="match status" value="1"/>
</dbReference>
<protein>
    <recommendedName>
        <fullName evidence="3">Strictosidine synthase-like protein</fullName>
    </recommendedName>
</protein>
<dbReference type="SUPFAM" id="SSF63829">
    <property type="entry name" value="Calcium-dependent phosphotriesterase"/>
    <property type="match status" value="1"/>
</dbReference>
<dbReference type="AlphaFoldDB" id="A0AAV6KUG9"/>
<comment type="caution">
    <text evidence="1">The sequence shown here is derived from an EMBL/GenBank/DDBJ whole genome shotgun (WGS) entry which is preliminary data.</text>
</comment>
<evidence type="ECO:0000313" key="2">
    <source>
        <dbReference type="Proteomes" id="UP000823749"/>
    </source>
</evidence>
<dbReference type="Gene3D" id="2.120.10.30">
    <property type="entry name" value="TolB, C-terminal domain"/>
    <property type="match status" value="2"/>
</dbReference>
<accession>A0AAV6KUG9</accession>